<organism evidence="3 4">
    <name type="scientific">Aliarcobacter cibarius</name>
    <dbReference type="NCBI Taxonomy" id="255507"/>
    <lineage>
        <taxon>Bacteria</taxon>
        <taxon>Pseudomonadati</taxon>
        <taxon>Campylobacterota</taxon>
        <taxon>Epsilonproteobacteria</taxon>
        <taxon>Campylobacterales</taxon>
        <taxon>Arcobacteraceae</taxon>
        <taxon>Aliarcobacter</taxon>
    </lineage>
</organism>
<evidence type="ECO:0000313" key="3">
    <source>
        <dbReference type="EMBL" id="TLT01338.1"/>
    </source>
</evidence>
<gene>
    <name evidence="3" type="ORF">FE247_02320</name>
</gene>
<name>A0ABY2VC86_9BACT</name>
<dbReference type="EMBL" id="VBUC01000003">
    <property type="protein sequence ID" value="TLT01338.1"/>
    <property type="molecule type" value="Genomic_DNA"/>
</dbReference>
<comment type="caution">
    <text evidence="3">The sequence shown here is derived from an EMBL/GenBank/DDBJ whole genome shotgun (WGS) entry which is preliminary data.</text>
</comment>
<evidence type="ECO:0000313" key="4">
    <source>
        <dbReference type="Proteomes" id="UP000305417"/>
    </source>
</evidence>
<feature type="coiled-coil region" evidence="1">
    <location>
        <begin position="36"/>
        <end position="72"/>
    </location>
</feature>
<evidence type="ECO:0000259" key="2">
    <source>
        <dbReference type="Pfam" id="PF05713"/>
    </source>
</evidence>
<dbReference type="RefSeq" id="WP_138108330.1">
    <property type="nucleotide sequence ID" value="NZ_VBUC01000003.1"/>
</dbReference>
<keyword evidence="4" id="KW-1185">Reference proteome</keyword>
<evidence type="ECO:0000256" key="1">
    <source>
        <dbReference type="SAM" id="Coils"/>
    </source>
</evidence>
<protein>
    <submittedName>
        <fullName evidence="3">MobC family plasmid mobilization relaxosome protein</fullName>
    </submittedName>
</protein>
<dbReference type="InterPro" id="IPR008687">
    <property type="entry name" value="MobC"/>
</dbReference>
<feature type="domain" description="Bacterial mobilisation" evidence="2">
    <location>
        <begin position="113"/>
        <end position="152"/>
    </location>
</feature>
<accession>A0ABY2VC86</accession>
<proteinExistence type="predicted"/>
<reference evidence="3 4" key="1">
    <citation type="submission" date="2019-05" db="EMBL/GenBank/DDBJ databases">
        <title>Arcobacter cibarius and Arcobacter thereius providing challenges in identification an antibiotic susceptibility and Quinolone resistance.</title>
        <authorList>
            <person name="Busch A."/>
            <person name="Hanel I."/>
            <person name="Hotzel H."/>
            <person name="Tomaso H."/>
        </authorList>
    </citation>
    <scope>NUCLEOTIDE SEQUENCE [LARGE SCALE GENOMIC DNA]</scope>
    <source>
        <strain evidence="3 4">16CS0831-2</strain>
    </source>
</reference>
<dbReference type="Pfam" id="PF05713">
    <property type="entry name" value="MobC"/>
    <property type="match status" value="1"/>
</dbReference>
<keyword evidence="1" id="KW-0175">Coiled coil</keyword>
<dbReference type="Proteomes" id="UP000305417">
    <property type="component" value="Unassembled WGS sequence"/>
</dbReference>
<sequence>MRIKIFPNNLEILKKINQENKIPITALVNSCIYEQLNEKSNLLKEFKSKLAKEQTEVKIRIYENEKEFLLKSSKFTGTNSLNQEIRFRLLNTIYKKRFLSPNEMQSFYNLKYQIKMIGVNLNQISKKLNSNQQIKVDFLMESISKLDEKLDENLVEIKKVLNYTNSRTTA</sequence>